<evidence type="ECO:0000313" key="3">
    <source>
        <dbReference type="Proteomes" id="UP000325307"/>
    </source>
</evidence>
<feature type="transmembrane region" description="Helical" evidence="1">
    <location>
        <begin position="15"/>
        <end position="32"/>
    </location>
</feature>
<dbReference type="Proteomes" id="UP000325307">
    <property type="component" value="Unassembled WGS sequence"/>
</dbReference>
<feature type="transmembrane region" description="Helical" evidence="1">
    <location>
        <begin position="147"/>
        <end position="164"/>
    </location>
</feature>
<keyword evidence="1" id="KW-0472">Membrane</keyword>
<evidence type="ECO:0000313" key="2">
    <source>
        <dbReference type="EMBL" id="GER23085.1"/>
    </source>
</evidence>
<keyword evidence="1" id="KW-1133">Transmembrane helix</keyword>
<evidence type="ECO:0000256" key="1">
    <source>
        <dbReference type="SAM" id="Phobius"/>
    </source>
</evidence>
<comment type="caution">
    <text evidence="2">The sequence shown here is derived from an EMBL/GenBank/DDBJ whole genome shotgun (WGS) entry which is preliminary data.</text>
</comment>
<proteinExistence type="predicted"/>
<dbReference type="RefSeq" id="WP_149956701.1">
    <property type="nucleotide sequence ID" value="NZ_BKDJ01000007.1"/>
</dbReference>
<organism evidence="2 3">
    <name type="scientific">Zafaria cholistanensis</name>
    <dbReference type="NCBI Taxonomy" id="1682741"/>
    <lineage>
        <taxon>Bacteria</taxon>
        <taxon>Bacillati</taxon>
        <taxon>Actinomycetota</taxon>
        <taxon>Actinomycetes</taxon>
        <taxon>Micrococcales</taxon>
        <taxon>Micrococcaceae</taxon>
        <taxon>Zafaria</taxon>
    </lineage>
</organism>
<protein>
    <submittedName>
        <fullName evidence="2">Uncharacterized protein</fullName>
    </submittedName>
</protein>
<feature type="transmembrane region" description="Helical" evidence="1">
    <location>
        <begin position="88"/>
        <end position="108"/>
    </location>
</feature>
<name>A0A5A7NQR5_9MICC</name>
<accession>A0A5A7NQR5</accession>
<reference evidence="2 3" key="1">
    <citation type="submission" date="2019-09" db="EMBL/GenBank/DDBJ databases">
        <title>Arthrobacter zafarii sp. nov., a moderately thermotolerant and halotolerant actinobacterium isolated from Cholistan desert soil of Pakistan.</title>
        <authorList>
            <person name="Amin A."/>
            <person name="Ahmed I."/>
            <person name="Khalid N."/>
            <person name="Schumann P."/>
            <person name="Busse H.J."/>
            <person name="Khan I.U."/>
            <person name="Li S."/>
            <person name="Li W.J."/>
        </authorList>
    </citation>
    <scope>NUCLEOTIDE SEQUENCE [LARGE SCALE GENOMIC DNA]</scope>
    <source>
        <strain evidence="2 3">NCCP-1664</strain>
    </source>
</reference>
<keyword evidence="3" id="KW-1185">Reference proteome</keyword>
<sequence>MSGNLLARSVHDLSAAAWFGGSLMGAIGLNGATAKAKDPTERTRLSSLGWKKWAPVQAAAFGAHLASLGPILVENKGRYAGQEGVMKWTWIKAGVTVAGAAVTLYSGLLGRKVGMLAEEGAEGATEPGSNASPELAQAQKQLQRLQWIIPAFAGTVVVLGALHGEMQRPKNVKLGLLERSFH</sequence>
<dbReference type="OrthoDB" id="5181921at2"/>
<keyword evidence="1" id="KW-0812">Transmembrane</keyword>
<dbReference type="EMBL" id="BKDJ01000007">
    <property type="protein sequence ID" value="GER23085.1"/>
    <property type="molecule type" value="Genomic_DNA"/>
</dbReference>
<gene>
    <name evidence="2" type="ORF">NCCP1664_15810</name>
</gene>
<dbReference type="AlphaFoldDB" id="A0A5A7NQR5"/>